<dbReference type="PANTHER" id="PTHR30154">
    <property type="entry name" value="LEUCINE-RESPONSIVE REGULATORY PROTEIN"/>
    <property type="match status" value="1"/>
</dbReference>
<evidence type="ECO:0000256" key="2">
    <source>
        <dbReference type="ARBA" id="ARBA00023125"/>
    </source>
</evidence>
<dbReference type="Gene3D" id="3.30.70.920">
    <property type="match status" value="1"/>
</dbReference>
<evidence type="ECO:0000313" key="5">
    <source>
        <dbReference type="EMBL" id="RED99542.1"/>
    </source>
</evidence>
<accession>A0A3D9L4Y4</accession>
<dbReference type="InterPro" id="IPR000485">
    <property type="entry name" value="AsnC-type_HTH_dom"/>
</dbReference>
<dbReference type="GO" id="GO:0043200">
    <property type="term" value="P:response to amino acid"/>
    <property type="evidence" value="ECO:0007669"/>
    <property type="project" value="TreeGrafter"/>
</dbReference>
<dbReference type="RefSeq" id="WP_115868071.1">
    <property type="nucleotide sequence ID" value="NZ_QREG01000008.1"/>
</dbReference>
<comment type="caution">
    <text evidence="5">The sequence shown here is derived from an EMBL/GenBank/DDBJ whole genome shotgun (WGS) entry which is preliminary data.</text>
</comment>
<gene>
    <name evidence="5" type="ORF">C7460_108162</name>
</gene>
<dbReference type="Pfam" id="PF13412">
    <property type="entry name" value="HTH_24"/>
    <property type="match status" value="1"/>
</dbReference>
<dbReference type="GO" id="GO:0006355">
    <property type="term" value="P:regulation of DNA-templated transcription"/>
    <property type="evidence" value="ECO:0007669"/>
    <property type="project" value="UniProtKB-ARBA"/>
</dbReference>
<dbReference type="InterPro" id="IPR011991">
    <property type="entry name" value="ArsR-like_HTH"/>
</dbReference>
<dbReference type="AlphaFoldDB" id="A0A3D9L4Y4"/>
<sequence length="162" mass="18196">MKLNSLHLKLDEIDRKILEILQSNVKITNAQLSKDIGLSPAPTLERVKKLENSGIIKSYHAKLDTERIGLGVHTFVQVTLKGHNKKNIDLFLAEINQIPEVIECHHITGSGDFILKVISKDITSYQRLMLEKVSEIEVVDGLQSMVILSTFKDSKVMPIPNT</sequence>
<dbReference type="PROSITE" id="PS00519">
    <property type="entry name" value="HTH_ASNC_1"/>
    <property type="match status" value="1"/>
</dbReference>
<feature type="domain" description="HTH asnC-type" evidence="4">
    <location>
        <begin position="10"/>
        <end position="71"/>
    </location>
</feature>
<dbReference type="Gene3D" id="1.10.10.10">
    <property type="entry name" value="Winged helix-like DNA-binding domain superfamily/Winged helix DNA-binding domain"/>
    <property type="match status" value="1"/>
</dbReference>
<dbReference type="InterPro" id="IPR019888">
    <property type="entry name" value="Tscrpt_reg_AsnC-like"/>
</dbReference>
<evidence type="ECO:0000256" key="3">
    <source>
        <dbReference type="ARBA" id="ARBA00023163"/>
    </source>
</evidence>
<dbReference type="PRINTS" id="PR00033">
    <property type="entry name" value="HTHASNC"/>
</dbReference>
<dbReference type="CDD" id="cd00090">
    <property type="entry name" value="HTH_ARSR"/>
    <property type="match status" value="1"/>
</dbReference>
<dbReference type="InterPro" id="IPR036390">
    <property type="entry name" value="WH_DNA-bd_sf"/>
</dbReference>
<dbReference type="Pfam" id="PF01037">
    <property type="entry name" value="AsnC_trans_reg"/>
    <property type="match status" value="1"/>
</dbReference>
<proteinExistence type="predicted"/>
<evidence type="ECO:0000313" key="6">
    <source>
        <dbReference type="Proteomes" id="UP000256779"/>
    </source>
</evidence>
<dbReference type="EMBL" id="QREG01000008">
    <property type="protein sequence ID" value="RED99542.1"/>
    <property type="molecule type" value="Genomic_DNA"/>
</dbReference>
<dbReference type="SMART" id="SM00344">
    <property type="entry name" value="HTH_ASNC"/>
    <property type="match status" value="1"/>
</dbReference>
<keyword evidence="1" id="KW-0805">Transcription regulation</keyword>
<keyword evidence="2" id="KW-0238">DNA-binding</keyword>
<keyword evidence="6" id="KW-1185">Reference proteome</keyword>
<dbReference type="GO" id="GO:0005829">
    <property type="term" value="C:cytosol"/>
    <property type="evidence" value="ECO:0007669"/>
    <property type="project" value="TreeGrafter"/>
</dbReference>
<dbReference type="SUPFAM" id="SSF46785">
    <property type="entry name" value="Winged helix' DNA-binding domain"/>
    <property type="match status" value="1"/>
</dbReference>
<dbReference type="InterPro" id="IPR011008">
    <property type="entry name" value="Dimeric_a/b-barrel"/>
</dbReference>
<dbReference type="InterPro" id="IPR019885">
    <property type="entry name" value="Tscrpt_reg_HTH_AsnC-type_CS"/>
</dbReference>
<reference evidence="5 6" key="1">
    <citation type="submission" date="2018-07" db="EMBL/GenBank/DDBJ databases">
        <title>Genomic Encyclopedia of Type Strains, Phase IV (KMG-IV): sequencing the most valuable type-strain genomes for metagenomic binning, comparative biology and taxonomic classification.</title>
        <authorList>
            <person name="Goeker M."/>
        </authorList>
    </citation>
    <scope>NUCLEOTIDE SEQUENCE [LARGE SCALE GENOMIC DNA]</scope>
    <source>
        <strain evidence="5 6">DSM 4134</strain>
    </source>
</reference>
<evidence type="ECO:0000256" key="1">
    <source>
        <dbReference type="ARBA" id="ARBA00023015"/>
    </source>
</evidence>
<keyword evidence="3" id="KW-0804">Transcription</keyword>
<dbReference type="PANTHER" id="PTHR30154:SF34">
    <property type="entry name" value="TRANSCRIPTIONAL REGULATOR AZLB"/>
    <property type="match status" value="1"/>
</dbReference>
<dbReference type="Proteomes" id="UP000256779">
    <property type="component" value="Unassembled WGS sequence"/>
</dbReference>
<dbReference type="SUPFAM" id="SSF54909">
    <property type="entry name" value="Dimeric alpha+beta barrel"/>
    <property type="match status" value="1"/>
</dbReference>
<dbReference type="InterPro" id="IPR019887">
    <property type="entry name" value="Tscrpt_reg_AsnC/Lrp_C"/>
</dbReference>
<name>A0A3D9L4Y4_MARFU</name>
<dbReference type="PROSITE" id="PS50956">
    <property type="entry name" value="HTH_ASNC_2"/>
    <property type="match status" value="1"/>
</dbReference>
<protein>
    <submittedName>
        <fullName evidence="5">AsnC family transcriptional regulator</fullName>
    </submittedName>
</protein>
<organism evidence="5 6">
    <name type="scientific">Marinoscillum furvescens DSM 4134</name>
    <dbReference type="NCBI Taxonomy" id="1122208"/>
    <lineage>
        <taxon>Bacteria</taxon>
        <taxon>Pseudomonadati</taxon>
        <taxon>Bacteroidota</taxon>
        <taxon>Cytophagia</taxon>
        <taxon>Cytophagales</taxon>
        <taxon>Reichenbachiellaceae</taxon>
        <taxon>Marinoscillum</taxon>
    </lineage>
</organism>
<dbReference type="GO" id="GO:0043565">
    <property type="term" value="F:sequence-specific DNA binding"/>
    <property type="evidence" value="ECO:0007669"/>
    <property type="project" value="InterPro"/>
</dbReference>
<evidence type="ECO:0000259" key="4">
    <source>
        <dbReference type="PROSITE" id="PS50956"/>
    </source>
</evidence>
<dbReference type="OrthoDB" id="9800326at2"/>
<dbReference type="InterPro" id="IPR036388">
    <property type="entry name" value="WH-like_DNA-bd_sf"/>
</dbReference>